<dbReference type="GO" id="GO:0005179">
    <property type="term" value="F:hormone activity"/>
    <property type="evidence" value="ECO:0007669"/>
    <property type="project" value="UniProtKB-KW"/>
</dbReference>
<dbReference type="GO" id="GO:0005576">
    <property type="term" value="C:extracellular region"/>
    <property type="evidence" value="ECO:0007669"/>
    <property type="project" value="UniProtKB-SubCell"/>
</dbReference>
<evidence type="ECO:0000256" key="2">
    <source>
        <dbReference type="ARBA" id="ARBA00009178"/>
    </source>
</evidence>
<name>A0ABD1BR48_CARAN</name>
<gene>
    <name evidence="8" type="ORF">V5N11_029252</name>
</gene>
<evidence type="ECO:0000313" key="8">
    <source>
        <dbReference type="EMBL" id="KAL1219579.1"/>
    </source>
</evidence>
<sequence>METKPFNIFFFTITIILVCFLAHVTSKASSLCNGSVEACSNLVETEEMTVMMESWSSHRLMVEKGKHISPGTLNPDQPACKGGKVGNSYSEACVPSSPNKYKKGCSKIYGCVHDA</sequence>
<protein>
    <submittedName>
        <fullName evidence="8">Protein RALF-like 32</fullName>
    </submittedName>
</protein>
<comment type="caution">
    <text evidence="8">The sequence shown here is derived from an EMBL/GenBank/DDBJ whole genome shotgun (WGS) entry which is preliminary data.</text>
</comment>
<organism evidence="8 9">
    <name type="scientific">Cardamine amara subsp. amara</name>
    <dbReference type="NCBI Taxonomy" id="228776"/>
    <lineage>
        <taxon>Eukaryota</taxon>
        <taxon>Viridiplantae</taxon>
        <taxon>Streptophyta</taxon>
        <taxon>Embryophyta</taxon>
        <taxon>Tracheophyta</taxon>
        <taxon>Spermatophyta</taxon>
        <taxon>Magnoliopsida</taxon>
        <taxon>eudicotyledons</taxon>
        <taxon>Gunneridae</taxon>
        <taxon>Pentapetalae</taxon>
        <taxon>rosids</taxon>
        <taxon>malvids</taxon>
        <taxon>Brassicales</taxon>
        <taxon>Brassicaceae</taxon>
        <taxon>Cardamineae</taxon>
        <taxon>Cardamine</taxon>
    </lineage>
</organism>
<keyword evidence="4" id="KW-0372">Hormone</keyword>
<comment type="subcellular location">
    <subcellularLocation>
        <location evidence="1">Secreted</location>
    </subcellularLocation>
</comment>
<dbReference type="GO" id="GO:0040008">
    <property type="term" value="P:regulation of growth"/>
    <property type="evidence" value="ECO:0007669"/>
    <property type="project" value="UniProtKB-ARBA"/>
</dbReference>
<keyword evidence="7" id="KW-0812">Transmembrane</keyword>
<comment type="similarity">
    <text evidence="2">Belongs to the plant rapid alkalinization factor (RALF) family.</text>
</comment>
<evidence type="ECO:0000256" key="4">
    <source>
        <dbReference type="ARBA" id="ARBA00022702"/>
    </source>
</evidence>
<proteinExistence type="inferred from homology"/>
<evidence type="ECO:0000256" key="1">
    <source>
        <dbReference type="ARBA" id="ARBA00004613"/>
    </source>
</evidence>
<keyword evidence="7" id="KW-0472">Membrane</keyword>
<dbReference type="AlphaFoldDB" id="A0ABD1BR48"/>
<dbReference type="PANTHER" id="PTHR33136">
    <property type="entry name" value="RAPID ALKALINIZATION FACTOR-LIKE"/>
    <property type="match status" value="1"/>
</dbReference>
<evidence type="ECO:0000256" key="3">
    <source>
        <dbReference type="ARBA" id="ARBA00022525"/>
    </source>
</evidence>
<accession>A0ABD1BR48</accession>
<keyword evidence="7" id="KW-1133">Transmembrane helix</keyword>
<reference evidence="8 9" key="1">
    <citation type="submission" date="2024-04" db="EMBL/GenBank/DDBJ databases">
        <title>Genome assembly C_amara_ONT_v2.</title>
        <authorList>
            <person name="Yant L."/>
            <person name="Moore C."/>
            <person name="Slenker M."/>
        </authorList>
    </citation>
    <scope>NUCLEOTIDE SEQUENCE [LARGE SCALE GENOMIC DNA]</scope>
    <source>
        <tissue evidence="8">Leaf</tissue>
    </source>
</reference>
<evidence type="ECO:0000256" key="5">
    <source>
        <dbReference type="ARBA" id="ARBA00022729"/>
    </source>
</evidence>
<keyword evidence="6" id="KW-1015">Disulfide bond</keyword>
<dbReference type="InterPro" id="IPR008801">
    <property type="entry name" value="RALF"/>
</dbReference>
<dbReference type="EMBL" id="JBANAX010000177">
    <property type="protein sequence ID" value="KAL1219579.1"/>
    <property type="molecule type" value="Genomic_DNA"/>
</dbReference>
<keyword evidence="3" id="KW-0964">Secreted</keyword>
<evidence type="ECO:0000313" key="9">
    <source>
        <dbReference type="Proteomes" id="UP001558713"/>
    </source>
</evidence>
<dbReference type="Pfam" id="PF05498">
    <property type="entry name" value="RALF"/>
    <property type="match status" value="1"/>
</dbReference>
<dbReference type="Proteomes" id="UP001558713">
    <property type="component" value="Unassembled WGS sequence"/>
</dbReference>
<evidence type="ECO:0000256" key="7">
    <source>
        <dbReference type="SAM" id="Phobius"/>
    </source>
</evidence>
<dbReference type="PANTHER" id="PTHR33136:SF4">
    <property type="entry name" value="PROTEIN RALF-LIKE 32"/>
    <property type="match status" value="1"/>
</dbReference>
<feature type="transmembrane region" description="Helical" evidence="7">
    <location>
        <begin position="6"/>
        <end position="24"/>
    </location>
</feature>
<keyword evidence="5" id="KW-0732">Signal</keyword>
<evidence type="ECO:0000256" key="6">
    <source>
        <dbReference type="ARBA" id="ARBA00023157"/>
    </source>
</evidence>
<keyword evidence="9" id="KW-1185">Reference proteome</keyword>